<feature type="binding site" evidence="9">
    <location>
        <position position="10"/>
    </location>
    <ligand>
        <name>Mg(2+)</name>
        <dbReference type="ChEBI" id="CHEBI:18420"/>
    </ligand>
</feature>
<dbReference type="eggNOG" id="COG0282">
    <property type="taxonomic scope" value="Bacteria"/>
</dbReference>
<dbReference type="GO" id="GO:0005524">
    <property type="term" value="F:ATP binding"/>
    <property type="evidence" value="ECO:0007669"/>
    <property type="project" value="UniProtKB-KW"/>
</dbReference>
<comment type="subunit">
    <text evidence="9">Homodimer.</text>
</comment>
<feature type="site" description="Transition state stabilizer" evidence="9">
    <location>
        <position position="239"/>
    </location>
</feature>
<dbReference type="STRING" id="1122169.Lsha_0973"/>
<evidence type="ECO:0000313" key="11">
    <source>
        <dbReference type="EMBL" id="KTD62688.1"/>
    </source>
</evidence>
<dbReference type="InterPro" id="IPR000890">
    <property type="entry name" value="Aliphatic_acid_kin_short-chain"/>
</dbReference>
<keyword evidence="8 9" id="KW-0460">Magnesium</keyword>
<evidence type="ECO:0000313" key="12">
    <source>
        <dbReference type="Proteomes" id="UP000054600"/>
    </source>
</evidence>
<dbReference type="NCBIfam" id="TIGR00016">
    <property type="entry name" value="ackA"/>
    <property type="match status" value="1"/>
</dbReference>
<dbReference type="PIRSF" id="PIRSF000722">
    <property type="entry name" value="Acetate_prop_kin"/>
    <property type="match status" value="1"/>
</dbReference>
<comment type="caution">
    <text evidence="11">The sequence shown here is derived from an EMBL/GenBank/DDBJ whole genome shotgun (WGS) entry which is preliminary data.</text>
</comment>
<dbReference type="OrthoDB" id="9802453at2"/>
<evidence type="ECO:0000256" key="6">
    <source>
        <dbReference type="ARBA" id="ARBA00022777"/>
    </source>
</evidence>
<dbReference type="GO" id="GO:0005829">
    <property type="term" value="C:cytosol"/>
    <property type="evidence" value="ECO:0007669"/>
    <property type="project" value="TreeGrafter"/>
</dbReference>
<dbReference type="GO" id="GO:0006083">
    <property type="term" value="P:acetate metabolic process"/>
    <property type="evidence" value="ECO:0007669"/>
    <property type="project" value="TreeGrafter"/>
</dbReference>
<dbReference type="RefSeq" id="WP_018577836.1">
    <property type="nucleotide sequence ID" value="NZ_KB892414.1"/>
</dbReference>
<dbReference type="PRINTS" id="PR00471">
    <property type="entry name" value="ACETATEKNASE"/>
</dbReference>
<dbReference type="Proteomes" id="UP000054600">
    <property type="component" value="Unassembled WGS sequence"/>
</dbReference>
<comment type="pathway">
    <text evidence="9">Metabolic intermediate biosynthesis; acetyl-CoA biosynthesis; acetyl-CoA from acetate: step 1/2.</text>
</comment>
<organism evidence="11 12">
    <name type="scientific">Legionella shakespearei DSM 23087</name>
    <dbReference type="NCBI Taxonomy" id="1122169"/>
    <lineage>
        <taxon>Bacteria</taxon>
        <taxon>Pseudomonadati</taxon>
        <taxon>Pseudomonadota</taxon>
        <taxon>Gammaproteobacteria</taxon>
        <taxon>Legionellales</taxon>
        <taxon>Legionellaceae</taxon>
        <taxon>Legionella</taxon>
    </lineage>
</organism>
<feature type="binding site" evidence="9">
    <location>
        <position position="17"/>
    </location>
    <ligand>
        <name>ATP</name>
        <dbReference type="ChEBI" id="CHEBI:30616"/>
    </ligand>
</feature>
<feature type="binding site" evidence="9">
    <location>
        <position position="357"/>
    </location>
    <ligand>
        <name>Mg(2+)</name>
        <dbReference type="ChEBI" id="CHEBI:18420"/>
    </ligand>
</feature>
<feature type="active site" description="Proton donor/acceptor" evidence="9">
    <location>
        <position position="148"/>
    </location>
</feature>
<comment type="cofactor">
    <cofactor evidence="9">
        <name>Mg(2+)</name>
        <dbReference type="ChEBI" id="CHEBI:18420"/>
    </cofactor>
    <cofactor evidence="9">
        <name>Mn(2+)</name>
        <dbReference type="ChEBI" id="CHEBI:29035"/>
    </cofactor>
    <text evidence="9">Mg(2+). Can also accept Mn(2+).</text>
</comment>
<dbReference type="EMBL" id="LNYW01000031">
    <property type="protein sequence ID" value="KTD62688.1"/>
    <property type="molecule type" value="Genomic_DNA"/>
</dbReference>
<keyword evidence="4 9" id="KW-0479">Metal-binding</keyword>
<comment type="caution">
    <text evidence="9">Lacks conserved residue(s) required for the propagation of feature annotation.</text>
</comment>
<dbReference type="UniPathway" id="UPA00340">
    <property type="reaction ID" value="UER00458"/>
</dbReference>
<dbReference type="GO" id="GO:0008776">
    <property type="term" value="F:acetate kinase activity"/>
    <property type="evidence" value="ECO:0007669"/>
    <property type="project" value="UniProtKB-UniRule"/>
</dbReference>
<dbReference type="InterPro" id="IPR023865">
    <property type="entry name" value="Aliphatic_acid_kinase_CS"/>
</dbReference>
<evidence type="ECO:0000256" key="7">
    <source>
        <dbReference type="ARBA" id="ARBA00022840"/>
    </source>
</evidence>
<keyword evidence="5 9" id="KW-0547">Nucleotide-binding</keyword>
<dbReference type="PROSITE" id="PS01075">
    <property type="entry name" value="ACETATE_KINASE_1"/>
    <property type="match status" value="1"/>
</dbReference>
<reference evidence="11 12" key="1">
    <citation type="submission" date="2015-11" db="EMBL/GenBank/DDBJ databases">
        <title>Genomic analysis of 38 Legionella species identifies large and diverse effector repertoires.</title>
        <authorList>
            <person name="Burstein D."/>
            <person name="Amaro F."/>
            <person name="Zusman T."/>
            <person name="Lifshitz Z."/>
            <person name="Cohen O."/>
            <person name="Gilbert J.A."/>
            <person name="Pupko T."/>
            <person name="Shuman H.A."/>
            <person name="Segal G."/>
        </authorList>
    </citation>
    <scope>NUCLEOTIDE SEQUENCE [LARGE SCALE GENOMIC DNA]</scope>
    <source>
        <strain evidence="11 12">ATCC 49655</strain>
    </source>
</reference>
<evidence type="ECO:0000256" key="3">
    <source>
        <dbReference type="ARBA" id="ARBA00022679"/>
    </source>
</evidence>
<evidence type="ECO:0000256" key="9">
    <source>
        <dbReference type="HAMAP-Rule" id="MF_00020"/>
    </source>
</evidence>
<proteinExistence type="inferred from homology"/>
<comment type="similarity">
    <text evidence="1 9 10">Belongs to the acetokinase family.</text>
</comment>
<comment type="subcellular location">
    <subcellularLocation>
        <location evidence="9">Cytoplasm</location>
    </subcellularLocation>
</comment>
<dbReference type="AlphaFoldDB" id="A0A0W0Z0M1"/>
<gene>
    <name evidence="11" type="primary">ack</name>
    <name evidence="9" type="synonym">ackA</name>
    <name evidence="11" type="ORF">Lsha_0973</name>
</gene>
<dbReference type="HAMAP" id="MF_00020">
    <property type="entry name" value="Acetate_kinase"/>
    <property type="match status" value="1"/>
</dbReference>
<protein>
    <recommendedName>
        <fullName evidence="9">Acetate kinase</fullName>
        <ecNumber evidence="9">2.7.2.1</ecNumber>
    </recommendedName>
    <alternativeName>
        <fullName evidence="9">Acetokinase</fullName>
    </alternativeName>
</protein>
<comment type="catalytic activity">
    <reaction evidence="9">
        <text>acetate + ATP = acetyl phosphate + ADP</text>
        <dbReference type="Rhea" id="RHEA:11352"/>
        <dbReference type="ChEBI" id="CHEBI:22191"/>
        <dbReference type="ChEBI" id="CHEBI:30089"/>
        <dbReference type="ChEBI" id="CHEBI:30616"/>
        <dbReference type="ChEBI" id="CHEBI:456216"/>
        <dbReference type="EC" id="2.7.2.1"/>
    </reaction>
</comment>
<dbReference type="PANTHER" id="PTHR21060">
    <property type="entry name" value="ACETATE KINASE"/>
    <property type="match status" value="1"/>
</dbReference>
<sequence>MTMPVLLIINSGSSSVKFQVFSYTPELDSLARGKIANLGTEPEFSAVNETTETKDKERLSQDCDHEQAIQLILQWLKKQNQNWKIKAAAHRVVHGGELFTHSVLINAEIMQQLKKLNPLVPLHQPHNLAAIDIIHRIDPDLPQIACFDTAFHAGHGPLFSTYALPLHLREQGIRRYGFHGLSYEWIAYSLKKEHPDLADGRVVTAHLGNGASLCAMHKGVSIDTTMGLTALDGLPMGTRCGSLDPGAITYMIRELGLSSYDVEDILYNESGLLGLSGLTNDVKVLQSSPEESARFALDYFCLKAAQFIAMMTVSLGGIDGLVFTGGIGENSAVIRENILSRLGCLPPCSVLVIPANEEKMMAMHSLSLLKIQLERR</sequence>
<feature type="site" description="Transition state stabilizer" evidence="9">
    <location>
        <position position="179"/>
    </location>
</feature>
<evidence type="ECO:0000256" key="4">
    <source>
        <dbReference type="ARBA" id="ARBA00022723"/>
    </source>
</evidence>
<keyword evidence="2 9" id="KW-0963">Cytoplasm</keyword>
<keyword evidence="3 9" id="KW-0808">Transferase</keyword>
<keyword evidence="7 9" id="KW-0067">ATP-binding</keyword>
<dbReference type="PANTHER" id="PTHR21060:SF21">
    <property type="entry name" value="ACETATE KINASE"/>
    <property type="match status" value="1"/>
</dbReference>
<dbReference type="InterPro" id="IPR004372">
    <property type="entry name" value="Ac/propionate_kinase"/>
</dbReference>
<dbReference type="Gene3D" id="3.30.420.40">
    <property type="match status" value="2"/>
</dbReference>
<feature type="binding site" evidence="9">
    <location>
        <begin position="206"/>
        <end position="210"/>
    </location>
    <ligand>
        <name>ATP</name>
        <dbReference type="ChEBI" id="CHEBI:30616"/>
    </ligand>
</feature>
<feature type="binding site" evidence="9">
    <location>
        <position position="91"/>
    </location>
    <ligand>
        <name>substrate</name>
    </ligand>
</feature>
<keyword evidence="6 9" id="KW-0418">Kinase</keyword>
<feature type="binding site" evidence="9">
    <location>
        <begin position="326"/>
        <end position="330"/>
    </location>
    <ligand>
        <name>ATP</name>
        <dbReference type="ChEBI" id="CHEBI:30616"/>
    </ligand>
</feature>
<dbReference type="SUPFAM" id="SSF53067">
    <property type="entry name" value="Actin-like ATPase domain"/>
    <property type="match status" value="2"/>
</dbReference>
<dbReference type="EC" id="2.7.2.1" evidence="9"/>
<dbReference type="Pfam" id="PF00871">
    <property type="entry name" value="Acetate_kinase"/>
    <property type="match status" value="1"/>
</dbReference>
<dbReference type="InterPro" id="IPR043129">
    <property type="entry name" value="ATPase_NBD"/>
</dbReference>
<dbReference type="GO" id="GO:0006085">
    <property type="term" value="P:acetyl-CoA biosynthetic process"/>
    <property type="evidence" value="ECO:0007669"/>
    <property type="project" value="UniProtKB-UniRule"/>
</dbReference>
<evidence type="ECO:0000256" key="2">
    <source>
        <dbReference type="ARBA" id="ARBA00022490"/>
    </source>
</evidence>
<evidence type="ECO:0000256" key="10">
    <source>
        <dbReference type="RuleBase" id="RU003835"/>
    </source>
</evidence>
<evidence type="ECO:0000256" key="1">
    <source>
        <dbReference type="ARBA" id="ARBA00008748"/>
    </source>
</evidence>
<dbReference type="GO" id="GO:0000287">
    <property type="term" value="F:magnesium ion binding"/>
    <property type="evidence" value="ECO:0007669"/>
    <property type="project" value="UniProtKB-UniRule"/>
</dbReference>
<dbReference type="PROSITE" id="PS01076">
    <property type="entry name" value="ACETATE_KINASE_2"/>
    <property type="match status" value="1"/>
</dbReference>
<evidence type="ECO:0000256" key="8">
    <source>
        <dbReference type="ARBA" id="ARBA00022842"/>
    </source>
</evidence>
<comment type="function">
    <text evidence="9">Catalyzes the formation of acetyl phosphate from acetate and ATP. Can also catalyze the reverse reaction.</text>
</comment>
<name>A0A0W0Z0M1_9GAMM</name>
<accession>A0A0W0Z0M1</accession>
<dbReference type="PATRIC" id="fig|1122169.6.peg.1125"/>
<evidence type="ECO:0000256" key="5">
    <source>
        <dbReference type="ARBA" id="ARBA00022741"/>
    </source>
</evidence>
<keyword evidence="12" id="KW-1185">Reference proteome</keyword>